<dbReference type="EMBL" id="BSNM01000015">
    <property type="protein sequence ID" value="GLQ32432.1"/>
    <property type="molecule type" value="Genomic_DNA"/>
</dbReference>
<gene>
    <name evidence="1" type="ORF">GCM10007876_29110</name>
</gene>
<protein>
    <recommendedName>
        <fullName evidence="3">Sn-glycerol-3-phosphate transporter</fullName>
    </recommendedName>
</protein>
<name>A0AA37SDY8_9GAMM</name>
<evidence type="ECO:0008006" key="3">
    <source>
        <dbReference type="Google" id="ProtNLM"/>
    </source>
</evidence>
<evidence type="ECO:0000313" key="2">
    <source>
        <dbReference type="Proteomes" id="UP001161389"/>
    </source>
</evidence>
<organism evidence="1 2">
    <name type="scientific">Litoribrevibacter albus</name>
    <dbReference type="NCBI Taxonomy" id="1473156"/>
    <lineage>
        <taxon>Bacteria</taxon>
        <taxon>Pseudomonadati</taxon>
        <taxon>Pseudomonadota</taxon>
        <taxon>Gammaproteobacteria</taxon>
        <taxon>Oceanospirillales</taxon>
        <taxon>Oceanospirillaceae</taxon>
        <taxon>Litoribrevibacter</taxon>
    </lineage>
</organism>
<proteinExistence type="predicted"/>
<evidence type="ECO:0000313" key="1">
    <source>
        <dbReference type="EMBL" id="GLQ32432.1"/>
    </source>
</evidence>
<keyword evidence="2" id="KW-1185">Reference proteome</keyword>
<dbReference type="Proteomes" id="UP001161389">
    <property type="component" value="Unassembled WGS sequence"/>
</dbReference>
<sequence length="164" mass="18757">MITKHVKVLILILCTWVQPSFSEEWLEEGDKFSFQTSVYTKHWNPKPEHNNNQKLFSIELNKKNRWLVGFAAFKNSFDQNTQYLYAGYTWALPETQDIGYFKLTAGPMHGYKGKYKDKIPLNQAGIAPAVLPSFGVSYQQFKSELVVFGAAGAMLTMGFEFPPM</sequence>
<comment type="caution">
    <text evidence="1">The sequence shown here is derived from an EMBL/GenBank/DDBJ whole genome shotgun (WGS) entry which is preliminary data.</text>
</comment>
<dbReference type="RefSeq" id="WP_284382406.1">
    <property type="nucleotide sequence ID" value="NZ_BSNM01000015.1"/>
</dbReference>
<accession>A0AA37SDY8</accession>
<dbReference type="AlphaFoldDB" id="A0AA37SDY8"/>
<reference evidence="1" key="1">
    <citation type="journal article" date="2014" name="Int. J. Syst. Evol. Microbiol.">
        <title>Complete genome sequence of Corynebacterium casei LMG S-19264T (=DSM 44701T), isolated from a smear-ripened cheese.</title>
        <authorList>
            <consortium name="US DOE Joint Genome Institute (JGI-PGF)"/>
            <person name="Walter F."/>
            <person name="Albersmeier A."/>
            <person name="Kalinowski J."/>
            <person name="Ruckert C."/>
        </authorList>
    </citation>
    <scope>NUCLEOTIDE SEQUENCE</scope>
    <source>
        <strain evidence="1">NBRC 110071</strain>
    </source>
</reference>
<reference evidence="1" key="2">
    <citation type="submission" date="2023-01" db="EMBL/GenBank/DDBJ databases">
        <title>Draft genome sequence of Litoribrevibacter albus strain NBRC 110071.</title>
        <authorList>
            <person name="Sun Q."/>
            <person name="Mori K."/>
        </authorList>
    </citation>
    <scope>NUCLEOTIDE SEQUENCE</scope>
    <source>
        <strain evidence="1">NBRC 110071</strain>
    </source>
</reference>